<evidence type="ECO:0008006" key="4">
    <source>
        <dbReference type="Google" id="ProtNLM"/>
    </source>
</evidence>
<feature type="compositionally biased region" description="Basic and acidic residues" evidence="1">
    <location>
        <begin position="58"/>
        <end position="67"/>
    </location>
</feature>
<evidence type="ECO:0000313" key="2">
    <source>
        <dbReference type="EMBL" id="MCZ8373228.1"/>
    </source>
</evidence>
<evidence type="ECO:0000313" key="3">
    <source>
        <dbReference type="Proteomes" id="UP001141933"/>
    </source>
</evidence>
<accession>A0ABT4PJK0</accession>
<gene>
    <name evidence="2" type="ORF">O6P32_11005</name>
</gene>
<dbReference type="Proteomes" id="UP001141933">
    <property type="component" value="Unassembled WGS sequence"/>
</dbReference>
<comment type="caution">
    <text evidence="2">The sequence shown here is derived from an EMBL/GenBank/DDBJ whole genome shotgun (WGS) entry which is preliminary data.</text>
</comment>
<dbReference type="RefSeq" id="WP_269878552.1">
    <property type="nucleotide sequence ID" value="NZ_JAPZVM010000010.1"/>
</dbReference>
<feature type="compositionally biased region" description="Polar residues" evidence="1">
    <location>
        <begin position="69"/>
        <end position="88"/>
    </location>
</feature>
<name>A0ABT4PJK0_9BACT</name>
<sequence>MEIFQVLVVVAMIAIAVWQKSREKRVKRMQIRKQQLKKKLDAHLTVVPPPIPVEARTKKKEELRKPIEQASTSPLPSQSAVHETRTSSVRLNMREEARRAFIYSEIFSRKYE</sequence>
<organism evidence="2 3">
    <name type="scientific">Phocaeicola acetigenes</name>
    <dbReference type="NCBI Taxonomy" id="3016083"/>
    <lineage>
        <taxon>Bacteria</taxon>
        <taxon>Pseudomonadati</taxon>
        <taxon>Bacteroidota</taxon>
        <taxon>Bacteroidia</taxon>
        <taxon>Bacteroidales</taxon>
        <taxon>Bacteroidaceae</taxon>
        <taxon>Phocaeicola</taxon>
    </lineage>
</organism>
<reference evidence="2" key="1">
    <citation type="submission" date="2022-12" db="EMBL/GenBank/DDBJ databases">
        <title>Phocaeicola acetigenes sp. nov., isolated feces from a healthy human.</title>
        <authorList>
            <person name="Do H."/>
            <person name="Ha Y.B."/>
            <person name="Kim J.-S."/>
            <person name="Suh M.K."/>
            <person name="Kim H.S."/>
            <person name="Lee J.-S."/>
        </authorList>
    </citation>
    <scope>NUCLEOTIDE SEQUENCE</scope>
    <source>
        <strain evidence="2">KGMB11183</strain>
    </source>
</reference>
<dbReference type="EMBL" id="JAPZVM010000010">
    <property type="protein sequence ID" value="MCZ8373228.1"/>
    <property type="molecule type" value="Genomic_DNA"/>
</dbReference>
<proteinExistence type="predicted"/>
<evidence type="ECO:0000256" key="1">
    <source>
        <dbReference type="SAM" id="MobiDB-lite"/>
    </source>
</evidence>
<keyword evidence="3" id="KW-1185">Reference proteome</keyword>
<protein>
    <recommendedName>
        <fullName evidence="4">DUF4834 family protein</fullName>
    </recommendedName>
</protein>
<feature type="region of interest" description="Disordered" evidence="1">
    <location>
        <begin position="58"/>
        <end position="88"/>
    </location>
</feature>